<dbReference type="InterPro" id="IPR032616">
    <property type="entry name" value="DUF4886"/>
</dbReference>
<comment type="caution">
    <text evidence="2">The sequence shown here is derived from an EMBL/GenBank/DDBJ whole genome shotgun (WGS) entry which is preliminary data.</text>
</comment>
<dbReference type="Pfam" id="PF16227">
    <property type="entry name" value="DUF4886"/>
    <property type="match status" value="1"/>
</dbReference>
<evidence type="ECO:0000313" key="2">
    <source>
        <dbReference type="EMBL" id="GAA0741997.1"/>
    </source>
</evidence>
<proteinExistence type="predicted"/>
<protein>
    <recommendedName>
        <fullName evidence="1">DUF4886 domain-containing protein</fullName>
    </recommendedName>
</protein>
<dbReference type="InterPro" id="IPR036514">
    <property type="entry name" value="SGNH_hydro_sf"/>
</dbReference>
<dbReference type="EMBL" id="BAAAGF010000002">
    <property type="protein sequence ID" value="GAA0741997.1"/>
    <property type="molecule type" value="Genomic_DNA"/>
</dbReference>
<sequence>MKNLTTSKLIKLAHFCLCAFLVINFYSCSRTSDDYTTSNLETEALLEGDLTLATSCQYTIVPEFNNVIFPSRSYTWSAEPSNLVDFTVDPLTFAITIQTLAEGTVTLNLNSDDGQVSSSTQVVIDDENDGILKILAIGNSFSEDALESHFWGLANAQGKQVIIGNMYIGGANLDTHATNASSDSNSYSYRKIDLDGTRTVTSGVSISEAVADENWDYISFQQASYESGLFETFINPLPIVYNAVRSHNSNPCTKYILHKTWAYAQNSTHSGFANYNNDQMTMFNGIIDAYILAENLIPVEMVVPAGTAIQNARTSFLGDGFTSDGYHLNDFGKYIASCTWYETLFGESVIGNSYSPDGMLPLYIELAQQAAHEAVLTPNEITELTDYQDPGGNGILTQPVFINFSTSDNPDGWNAYTGFLEGVAIPNMIYTNGQFTGIEAATTSRFRGVNNTSGAGSTTTDLNMDDSVSKSNFYSHALAWGSNDPIEESIIEFSGFESNDTYEFCFFASRNSVSDNRDTKYTLVGANEQSANLDAANNATNTVCISNVQADANGKIILKVAAGDSNNNGNQFYYINALRISPQ</sequence>
<evidence type="ECO:0000259" key="1">
    <source>
        <dbReference type="Pfam" id="PF16227"/>
    </source>
</evidence>
<dbReference type="Proteomes" id="UP001500736">
    <property type="component" value="Unassembled WGS sequence"/>
</dbReference>
<name>A0ABN1JL05_9FLAO</name>
<accession>A0ABN1JL05</accession>
<evidence type="ECO:0000313" key="3">
    <source>
        <dbReference type="Proteomes" id="UP001500736"/>
    </source>
</evidence>
<organism evidence="2 3">
    <name type="scientific">Gaetbulibacter jejuensis</name>
    <dbReference type="NCBI Taxonomy" id="584607"/>
    <lineage>
        <taxon>Bacteria</taxon>
        <taxon>Pseudomonadati</taxon>
        <taxon>Bacteroidota</taxon>
        <taxon>Flavobacteriia</taxon>
        <taxon>Flavobacteriales</taxon>
        <taxon>Flavobacteriaceae</taxon>
        <taxon>Gaetbulibacter</taxon>
    </lineage>
</organism>
<feature type="domain" description="DUF4886" evidence="1">
    <location>
        <begin position="133"/>
        <end position="374"/>
    </location>
</feature>
<gene>
    <name evidence="2" type="ORF">GCM10009431_13550</name>
</gene>
<dbReference type="Gene3D" id="3.40.50.1110">
    <property type="entry name" value="SGNH hydrolase"/>
    <property type="match status" value="1"/>
</dbReference>
<dbReference type="SUPFAM" id="SSF52266">
    <property type="entry name" value="SGNH hydrolase"/>
    <property type="match status" value="1"/>
</dbReference>
<keyword evidence="3" id="KW-1185">Reference proteome</keyword>
<dbReference type="RefSeq" id="WP_343796885.1">
    <property type="nucleotide sequence ID" value="NZ_BAAAGF010000002.1"/>
</dbReference>
<reference evidence="2 3" key="1">
    <citation type="journal article" date="2019" name="Int. J. Syst. Evol. Microbiol.">
        <title>The Global Catalogue of Microorganisms (GCM) 10K type strain sequencing project: providing services to taxonomists for standard genome sequencing and annotation.</title>
        <authorList>
            <consortium name="The Broad Institute Genomics Platform"/>
            <consortium name="The Broad Institute Genome Sequencing Center for Infectious Disease"/>
            <person name="Wu L."/>
            <person name="Ma J."/>
        </authorList>
    </citation>
    <scope>NUCLEOTIDE SEQUENCE [LARGE SCALE GENOMIC DNA]</scope>
    <source>
        <strain evidence="2 3">JCM 15976</strain>
    </source>
</reference>